<evidence type="ECO:0000313" key="3">
    <source>
        <dbReference type="Proteomes" id="UP000271098"/>
    </source>
</evidence>
<feature type="region of interest" description="Disordered" evidence="1">
    <location>
        <begin position="1"/>
        <end position="69"/>
    </location>
</feature>
<evidence type="ECO:0000256" key="1">
    <source>
        <dbReference type="SAM" id="MobiDB-lite"/>
    </source>
</evidence>
<gene>
    <name evidence="2" type="ORF">GPUH_LOCUS20764</name>
</gene>
<evidence type="ECO:0000313" key="4">
    <source>
        <dbReference type="WBParaSite" id="GPUH_0002078901-mRNA-1"/>
    </source>
</evidence>
<reference evidence="4" key="1">
    <citation type="submission" date="2016-06" db="UniProtKB">
        <authorList>
            <consortium name="WormBaseParasite"/>
        </authorList>
    </citation>
    <scope>IDENTIFICATION</scope>
</reference>
<protein>
    <submittedName>
        <fullName evidence="4">Ribonuclease E inhibitor RraB</fullName>
    </submittedName>
</protein>
<reference evidence="2 3" key="2">
    <citation type="submission" date="2018-11" db="EMBL/GenBank/DDBJ databases">
        <authorList>
            <consortium name="Pathogen Informatics"/>
        </authorList>
    </citation>
    <scope>NUCLEOTIDE SEQUENCE [LARGE SCALE GENOMIC DNA]</scope>
</reference>
<feature type="compositionally biased region" description="Basic and acidic residues" evidence="1">
    <location>
        <begin position="1"/>
        <end position="11"/>
    </location>
</feature>
<dbReference type="Proteomes" id="UP000271098">
    <property type="component" value="Unassembled WGS sequence"/>
</dbReference>
<feature type="compositionally biased region" description="Basic residues" evidence="1">
    <location>
        <begin position="51"/>
        <end position="69"/>
    </location>
</feature>
<sequence length="69" mass="8289">MDLVTLDRRDGSFLGQYLPEDASPQYGDELVDEDRESDDDLRNDSGSPRTPHGHRRRRRRRRRHRRETI</sequence>
<dbReference type="WBParaSite" id="GPUH_0002078901-mRNA-1">
    <property type="protein sequence ID" value="GPUH_0002078901-mRNA-1"/>
    <property type="gene ID" value="GPUH_0002078901"/>
</dbReference>
<evidence type="ECO:0000313" key="2">
    <source>
        <dbReference type="EMBL" id="VDN36765.1"/>
    </source>
</evidence>
<dbReference type="EMBL" id="UYRT01091090">
    <property type="protein sequence ID" value="VDN36765.1"/>
    <property type="molecule type" value="Genomic_DNA"/>
</dbReference>
<name>A0A183EIH3_9BILA</name>
<keyword evidence="3" id="KW-1185">Reference proteome</keyword>
<accession>A0A183EIH3</accession>
<dbReference type="AlphaFoldDB" id="A0A183EIH3"/>
<organism evidence="4">
    <name type="scientific">Gongylonema pulchrum</name>
    <dbReference type="NCBI Taxonomy" id="637853"/>
    <lineage>
        <taxon>Eukaryota</taxon>
        <taxon>Metazoa</taxon>
        <taxon>Ecdysozoa</taxon>
        <taxon>Nematoda</taxon>
        <taxon>Chromadorea</taxon>
        <taxon>Rhabditida</taxon>
        <taxon>Spirurina</taxon>
        <taxon>Spiruromorpha</taxon>
        <taxon>Spiruroidea</taxon>
        <taxon>Gongylonematidae</taxon>
        <taxon>Gongylonema</taxon>
    </lineage>
</organism>
<proteinExistence type="predicted"/>
<feature type="compositionally biased region" description="Acidic residues" evidence="1">
    <location>
        <begin position="29"/>
        <end position="41"/>
    </location>
</feature>